<dbReference type="EMBL" id="FQXZ01000005">
    <property type="protein sequence ID" value="SHH74338.1"/>
    <property type="molecule type" value="Genomic_DNA"/>
</dbReference>
<organism evidence="1 2">
    <name type="scientific">Vibrio aerogenes CECT 7868</name>
    <dbReference type="NCBI Taxonomy" id="1216006"/>
    <lineage>
        <taxon>Bacteria</taxon>
        <taxon>Pseudomonadati</taxon>
        <taxon>Pseudomonadota</taxon>
        <taxon>Gammaproteobacteria</taxon>
        <taxon>Vibrionales</taxon>
        <taxon>Vibrionaceae</taxon>
        <taxon>Vibrio</taxon>
    </lineage>
</organism>
<dbReference type="Proteomes" id="UP000184608">
    <property type="component" value="Unassembled WGS sequence"/>
</dbReference>
<gene>
    <name evidence="1" type="ORF">VA7868_00383</name>
</gene>
<dbReference type="AlphaFoldDB" id="A0A1M5VGQ5"/>
<reference evidence="1 2" key="1">
    <citation type="submission" date="2016-11" db="EMBL/GenBank/DDBJ databases">
        <authorList>
            <person name="Jaros S."/>
            <person name="Januszkiewicz K."/>
            <person name="Wedrychowicz H."/>
        </authorList>
    </citation>
    <scope>NUCLEOTIDE SEQUENCE [LARGE SCALE GENOMIC DNA]</scope>
    <source>
        <strain evidence="1 2">CECT 7868</strain>
    </source>
</reference>
<sequence>MVTVKIRCRENDRYIRCDSDHQWCYANASRSDALRFEKIEIAHDLVILKVAGEQTFLNYRPATGAVKIFREEAVWKLNRHGGGSYSLRSLPTEEYMGIWNDGVNELYVRDMMMPECRTCQFILEPVC</sequence>
<dbReference type="RefSeq" id="WP_073602154.1">
    <property type="nucleotide sequence ID" value="NZ_FQXZ01000005.1"/>
</dbReference>
<name>A0A1M5VGQ5_9VIBR</name>
<keyword evidence="2" id="KW-1185">Reference proteome</keyword>
<proteinExistence type="predicted"/>
<evidence type="ECO:0000313" key="2">
    <source>
        <dbReference type="Proteomes" id="UP000184608"/>
    </source>
</evidence>
<evidence type="ECO:0000313" key="1">
    <source>
        <dbReference type="EMBL" id="SHH74338.1"/>
    </source>
</evidence>
<accession>A0A1M5VGQ5</accession>
<protein>
    <submittedName>
        <fullName evidence="1">Uncharacterized protein</fullName>
    </submittedName>
</protein>